<gene>
    <name evidence="1" type="ORF">QPK29_011085</name>
</gene>
<evidence type="ECO:0000313" key="1">
    <source>
        <dbReference type="EMBL" id="MFJ1468253.1"/>
    </source>
</evidence>
<evidence type="ECO:0000313" key="2">
    <source>
        <dbReference type="Proteomes" id="UP001168096"/>
    </source>
</evidence>
<dbReference type="EMBL" id="JASNRB020000006">
    <property type="protein sequence ID" value="MFJ1468253.1"/>
    <property type="molecule type" value="Genomic_DNA"/>
</dbReference>
<reference evidence="1" key="1">
    <citation type="submission" date="2024-11" db="EMBL/GenBank/DDBJ databases">
        <title>Description of Massilia orientalis sp. nov., isolated from rhizosphere soil of Ageratina adenophora.</title>
        <authorList>
            <person name="Wang Y."/>
        </authorList>
    </citation>
    <scope>NUCLEOTIDE SEQUENCE</scope>
    <source>
        <strain evidence="1">YIM B02787</strain>
    </source>
</reference>
<keyword evidence="2" id="KW-1185">Reference proteome</keyword>
<accession>A0ACC7M9M2</accession>
<proteinExistence type="predicted"/>
<name>A0ACC7M9M2_9BURK</name>
<organism evidence="1 2">
    <name type="scientific">Massilia orientalis</name>
    <dbReference type="NCBI Taxonomy" id="3050128"/>
    <lineage>
        <taxon>Bacteria</taxon>
        <taxon>Pseudomonadati</taxon>
        <taxon>Pseudomonadota</taxon>
        <taxon>Betaproteobacteria</taxon>
        <taxon>Burkholderiales</taxon>
        <taxon>Oxalobacteraceae</taxon>
        <taxon>Telluria group</taxon>
        <taxon>Massilia</taxon>
    </lineage>
</organism>
<comment type="caution">
    <text evidence="1">The sequence shown here is derived from an EMBL/GenBank/DDBJ whole genome shotgun (WGS) entry which is preliminary data.</text>
</comment>
<protein>
    <submittedName>
        <fullName evidence="1">Efflux RND transporter periplasmic adaptor subunit</fullName>
    </submittedName>
</protein>
<dbReference type="Proteomes" id="UP001168096">
    <property type="component" value="Unassembled WGS sequence"/>
</dbReference>
<sequence length="390" mass="40050">MSIRSRGARALCLLPIALAACGDKPAADARTAAPLVETILVQGAPATARSFTGVVGARVQSDLGFRVPGKVVQRLVDVGQAVRRGQPLMRIDPVDLGLQARAQAEAVTAARARARQAADDEARYRDLVAAGAVSASAYEQLKAAADAATAQLSAAEAQYDVARNAAGYALLVADADGVVVDTLAEPGQVVGAGQPVVRLAHAGPREAVVQLPETMRPRLGSQAQATLYGGQAAGVARLRQLADAADRLTRTYEAKYVLDGPLAEAPLGATVTLRLDGERGGDSDGNSKAGTLQVPAAAVLDTGKGSGVWTVAGEPARVTWRRIDVLAIGDDMARVTGQLKAGERVVALGAHLLHEGDTVRVDRVPGRLAAATVLQTAPQTAPHVAPGAAR</sequence>